<keyword evidence="2" id="KW-1185">Reference proteome</keyword>
<name>A0A367XTW2_9MICO</name>
<reference evidence="1 2" key="1">
    <citation type="submission" date="2018-07" db="EMBL/GenBank/DDBJ databases">
        <title>Microbacterium endoborsara sp. nov., a novel actinobacterium isolated from Borszczowia aralocaspica.</title>
        <authorList>
            <person name="An D."/>
        </authorList>
    </citation>
    <scope>NUCLEOTIDE SEQUENCE [LARGE SCALE GENOMIC DNA]</scope>
    <source>
        <strain evidence="1 2">C1.15228</strain>
    </source>
</reference>
<sequence length="84" mass="9466">MNDCGCEKARADLEAFVRGELDYCHTAQAEIREHMETCTGCQNEATVARTMTVAIQRACREEVAPDELRRRIVSSLKDVQAEPH</sequence>
<comment type="caution">
    <text evidence="1">The sequence shown here is derived from an EMBL/GenBank/DDBJ whole genome shotgun (WGS) entry which is preliminary data.</text>
</comment>
<dbReference type="AlphaFoldDB" id="A0A367XTW2"/>
<accession>A0A367XTW2</accession>
<dbReference type="Proteomes" id="UP000253508">
    <property type="component" value="Unassembled WGS sequence"/>
</dbReference>
<gene>
    <name evidence="1" type="ORF">DTO57_12085</name>
</gene>
<proteinExistence type="predicted"/>
<protein>
    <submittedName>
        <fullName evidence="1">Alpha-ketoglutarate decarboxylase</fullName>
    </submittedName>
</protein>
<organism evidence="1 2">
    <name type="scientific">Microbacterium sorbitolivorans</name>
    <dbReference type="NCBI Taxonomy" id="1867410"/>
    <lineage>
        <taxon>Bacteria</taxon>
        <taxon>Bacillati</taxon>
        <taxon>Actinomycetota</taxon>
        <taxon>Actinomycetes</taxon>
        <taxon>Micrococcales</taxon>
        <taxon>Microbacteriaceae</taxon>
        <taxon>Microbacterium</taxon>
    </lineage>
</organism>
<dbReference type="RefSeq" id="WP_114118486.1">
    <property type="nucleotide sequence ID" value="NZ_BMHU01000005.1"/>
</dbReference>
<evidence type="ECO:0000313" key="1">
    <source>
        <dbReference type="EMBL" id="RCK57048.1"/>
    </source>
</evidence>
<dbReference type="OrthoDB" id="3267840at2"/>
<evidence type="ECO:0000313" key="2">
    <source>
        <dbReference type="Proteomes" id="UP000253508"/>
    </source>
</evidence>
<dbReference type="EMBL" id="QORO01000005">
    <property type="protein sequence ID" value="RCK57048.1"/>
    <property type="molecule type" value="Genomic_DNA"/>
</dbReference>